<dbReference type="InterPro" id="IPR003034">
    <property type="entry name" value="SAP_dom"/>
</dbReference>
<keyword evidence="4 10" id="KW-0479">Metal-binding</keyword>
<dbReference type="Pfam" id="PF02037">
    <property type="entry name" value="SAP"/>
    <property type="match status" value="1"/>
</dbReference>
<feature type="region of interest" description="Disordered" evidence="11">
    <location>
        <begin position="3299"/>
        <end position="3322"/>
    </location>
</feature>
<dbReference type="PROSITE" id="PS50800">
    <property type="entry name" value="SAP"/>
    <property type="match status" value="1"/>
</dbReference>
<evidence type="ECO:0000256" key="9">
    <source>
        <dbReference type="PROSITE-ProRule" id="PRU00508"/>
    </source>
</evidence>
<dbReference type="EMBL" id="JABMIG020000204">
    <property type="protein sequence ID" value="KAL3786018.1"/>
    <property type="molecule type" value="Genomic_DNA"/>
</dbReference>
<feature type="compositionally biased region" description="Polar residues" evidence="11">
    <location>
        <begin position="50"/>
        <end position="61"/>
    </location>
</feature>
<feature type="region of interest" description="Disordered" evidence="11">
    <location>
        <begin position="3653"/>
        <end position="3689"/>
    </location>
</feature>
<comment type="catalytic activity">
    <reaction evidence="1 10">
        <text>S-ubiquitinyl-[E2 ubiquitin-conjugating enzyme]-L-cysteine + [acceptor protein]-L-lysine = [E2 ubiquitin-conjugating enzyme]-L-cysteine + N(6)-ubiquitinyl-[acceptor protein]-L-lysine.</text>
        <dbReference type="EC" id="2.3.2.27"/>
    </reaction>
</comment>
<proteinExistence type="inferred from homology"/>
<evidence type="ECO:0000313" key="14">
    <source>
        <dbReference type="EMBL" id="KAL3786018.1"/>
    </source>
</evidence>
<feature type="region of interest" description="Disordered" evidence="11">
    <location>
        <begin position="2822"/>
        <end position="2876"/>
    </location>
</feature>
<evidence type="ECO:0000256" key="7">
    <source>
        <dbReference type="ARBA" id="ARBA00022833"/>
    </source>
</evidence>
<dbReference type="InterPro" id="IPR055194">
    <property type="entry name" value="UBR1-like_WH"/>
</dbReference>
<dbReference type="PANTHER" id="PTHR21497">
    <property type="entry name" value="UBIQUITIN LIGASE E3 ALPHA-RELATED"/>
    <property type="match status" value="1"/>
</dbReference>
<dbReference type="InterPro" id="IPR044046">
    <property type="entry name" value="E3_ligase_UBR-like_C"/>
</dbReference>
<gene>
    <name evidence="14" type="ORF">HJC23_001415</name>
</gene>
<name>A0ABD3PE45_9STRA</name>
<feature type="compositionally biased region" description="Polar residues" evidence="11">
    <location>
        <begin position="89"/>
        <end position="103"/>
    </location>
</feature>
<comment type="pathway">
    <text evidence="2 10">Protein modification; protein ubiquitination.</text>
</comment>
<dbReference type="InterPro" id="IPR036361">
    <property type="entry name" value="SAP_dom_sf"/>
</dbReference>
<evidence type="ECO:0000256" key="6">
    <source>
        <dbReference type="ARBA" id="ARBA00022786"/>
    </source>
</evidence>
<dbReference type="EC" id="2.3.2.27" evidence="10"/>
<dbReference type="FunFam" id="2.10.110.30:FF:000002">
    <property type="entry name" value="Putative e3 ubiquitin-protein ligase ubr3"/>
    <property type="match status" value="1"/>
</dbReference>
<feature type="compositionally biased region" description="Basic and acidic residues" evidence="11">
    <location>
        <begin position="732"/>
        <end position="742"/>
    </location>
</feature>
<keyword evidence="6 10" id="KW-0833">Ubl conjugation pathway</keyword>
<dbReference type="Gene3D" id="2.10.110.30">
    <property type="match status" value="1"/>
</dbReference>
<dbReference type="InterPro" id="IPR003126">
    <property type="entry name" value="Znf_UBR"/>
</dbReference>
<evidence type="ECO:0000256" key="1">
    <source>
        <dbReference type="ARBA" id="ARBA00000900"/>
    </source>
</evidence>
<feature type="region of interest" description="Disordered" evidence="11">
    <location>
        <begin position="3174"/>
        <end position="3193"/>
    </location>
</feature>
<keyword evidence="15" id="KW-1185">Reference proteome</keyword>
<evidence type="ECO:0000256" key="10">
    <source>
        <dbReference type="RuleBase" id="RU366018"/>
    </source>
</evidence>
<dbReference type="PANTHER" id="PTHR21497:SF24">
    <property type="entry name" value="E3 UBIQUITIN-PROTEIN LIGASE UBR1"/>
    <property type="match status" value="1"/>
</dbReference>
<feature type="zinc finger region" description="UBR-type" evidence="9">
    <location>
        <begin position="371"/>
        <end position="442"/>
    </location>
</feature>
<feature type="compositionally biased region" description="Low complexity" evidence="11">
    <location>
        <begin position="10"/>
        <end position="49"/>
    </location>
</feature>
<comment type="similarity">
    <text evidence="8 10">Belongs to the E3 ubiquitin-protein ligase UBR1-like family.</text>
</comment>
<dbReference type="SMART" id="SM00396">
    <property type="entry name" value="ZnF_UBR1"/>
    <property type="match status" value="1"/>
</dbReference>
<comment type="caution">
    <text evidence="14">The sequence shown here is derived from an EMBL/GenBank/DDBJ whole genome shotgun (WGS) entry which is preliminary data.</text>
</comment>
<evidence type="ECO:0000259" key="13">
    <source>
        <dbReference type="PROSITE" id="PS51157"/>
    </source>
</evidence>
<feature type="region of interest" description="Disordered" evidence="11">
    <location>
        <begin position="3727"/>
        <end position="3768"/>
    </location>
</feature>
<feature type="compositionally biased region" description="Basic and acidic residues" evidence="11">
    <location>
        <begin position="3794"/>
        <end position="3805"/>
    </location>
</feature>
<dbReference type="Pfam" id="PF02207">
    <property type="entry name" value="zf-UBR"/>
    <property type="match status" value="1"/>
</dbReference>
<dbReference type="GO" id="GO:0061630">
    <property type="term" value="F:ubiquitin protein ligase activity"/>
    <property type="evidence" value="ECO:0007669"/>
    <property type="project" value="UniProtKB-UniRule"/>
</dbReference>
<evidence type="ECO:0000256" key="8">
    <source>
        <dbReference type="ARBA" id="ARBA00046341"/>
    </source>
</evidence>
<feature type="compositionally biased region" description="Acidic residues" evidence="11">
    <location>
        <begin position="3587"/>
        <end position="3596"/>
    </location>
</feature>
<comment type="function">
    <text evidence="10">Ubiquitin ligase protein which is a component of the N-end rule pathway. Recognizes and binds to proteins bearing specific N-terminal residues that are destabilizing according to the N-end rule, leading to their ubiquitination and subsequent degradation.</text>
</comment>
<dbReference type="Pfam" id="PF22960">
    <property type="entry name" value="WHD_UBR1"/>
    <property type="match status" value="1"/>
</dbReference>
<dbReference type="SUPFAM" id="SSF68906">
    <property type="entry name" value="SAP domain"/>
    <property type="match status" value="1"/>
</dbReference>
<accession>A0ABD3PE45</accession>
<evidence type="ECO:0000259" key="12">
    <source>
        <dbReference type="PROSITE" id="PS50800"/>
    </source>
</evidence>
<feature type="domain" description="UBR-type" evidence="13">
    <location>
        <begin position="371"/>
        <end position="442"/>
    </location>
</feature>
<evidence type="ECO:0000256" key="5">
    <source>
        <dbReference type="ARBA" id="ARBA00022771"/>
    </source>
</evidence>
<evidence type="ECO:0000256" key="4">
    <source>
        <dbReference type="ARBA" id="ARBA00022723"/>
    </source>
</evidence>
<feature type="region of interest" description="Disordered" evidence="11">
    <location>
        <begin position="3783"/>
        <end position="3805"/>
    </location>
</feature>
<keyword evidence="7 10" id="KW-0862">Zinc</keyword>
<dbReference type="GO" id="GO:0016567">
    <property type="term" value="P:protein ubiquitination"/>
    <property type="evidence" value="ECO:0007669"/>
    <property type="project" value="UniProtKB-UniRule"/>
</dbReference>
<keyword evidence="3 10" id="KW-0808">Transferase</keyword>
<feature type="region of interest" description="Disordered" evidence="11">
    <location>
        <begin position="3220"/>
        <end position="3244"/>
    </location>
</feature>
<dbReference type="Gene3D" id="1.10.720.30">
    <property type="entry name" value="SAP domain"/>
    <property type="match status" value="1"/>
</dbReference>
<protein>
    <recommendedName>
        <fullName evidence="10">E3 ubiquitin-protein ligase</fullName>
        <ecNumber evidence="10">2.3.2.27</ecNumber>
    </recommendedName>
</protein>
<feature type="compositionally biased region" description="Polar residues" evidence="11">
    <location>
        <begin position="2849"/>
        <end position="2872"/>
    </location>
</feature>
<feature type="region of interest" description="Disordered" evidence="11">
    <location>
        <begin position="301"/>
        <end position="334"/>
    </location>
</feature>
<feature type="region of interest" description="Disordered" evidence="11">
    <location>
        <begin position="3528"/>
        <end position="3609"/>
    </location>
</feature>
<reference evidence="14 15" key="1">
    <citation type="journal article" date="2020" name="G3 (Bethesda)">
        <title>Improved Reference Genome for Cyclotella cryptica CCMP332, a Model for Cell Wall Morphogenesis, Salinity Adaptation, and Lipid Production in Diatoms (Bacillariophyta).</title>
        <authorList>
            <person name="Roberts W.R."/>
            <person name="Downey K.M."/>
            <person name="Ruck E.C."/>
            <person name="Traller J.C."/>
            <person name="Alverson A.J."/>
        </authorList>
    </citation>
    <scope>NUCLEOTIDE SEQUENCE [LARGE SCALE GENOMIC DNA]</scope>
    <source>
        <strain evidence="14 15">CCMP332</strain>
    </source>
</reference>
<dbReference type="GO" id="GO:0008270">
    <property type="term" value="F:zinc ion binding"/>
    <property type="evidence" value="ECO:0007669"/>
    <property type="project" value="UniProtKB-UniRule"/>
</dbReference>
<dbReference type="GO" id="GO:0071596">
    <property type="term" value="P:ubiquitin-dependent protein catabolic process via the N-end rule pathway"/>
    <property type="evidence" value="ECO:0007669"/>
    <property type="project" value="UniProtKB-UniRule"/>
</dbReference>
<dbReference type="PROSITE" id="PS51157">
    <property type="entry name" value="ZF_UBR"/>
    <property type="match status" value="1"/>
</dbReference>
<dbReference type="InterPro" id="IPR039164">
    <property type="entry name" value="UBR1-like"/>
</dbReference>
<feature type="compositionally biased region" description="Polar residues" evidence="11">
    <location>
        <begin position="305"/>
        <end position="334"/>
    </location>
</feature>
<dbReference type="InterPro" id="IPR019380">
    <property type="entry name" value="Casein_kinase_sb_PP28"/>
</dbReference>
<feature type="compositionally biased region" description="Low complexity" evidence="11">
    <location>
        <begin position="66"/>
        <end position="88"/>
    </location>
</feature>
<feature type="region of interest" description="Disordered" evidence="11">
    <location>
        <begin position="697"/>
        <end position="759"/>
    </location>
</feature>
<sequence>MSNTNRSPPNNNNNNNNNNSRSQLSALAAARAAIAAASNQHHQQQQQQQDLSRTHSNIVSNRSHEASSTSPNAATTTLNRNNNSNSTSHRPISQRTKDGSNSFPLPAYLNFVPGGVEYPPASHYVDDPNHETNTALVHLSKYCNTNANTNDGTKARKKNLSIDTGGNATNSPEAIIHRALRADAALRKYALHYGGQRNGGTEPERMGHRLPSLSVLAEAALVHPLTAVPASAAVLWAEKMILEYMDGRMEDAVHNSPKSEDNHHHDDASSFCTVDTENIPTVQPNDVHLLREATIAAWTVEEATTGRTPTNLSSTTPHNNPNSTKLSDWPTQSAHQLPLPPLSTLLPSLHQLQRGIDPRSSHSRSRIPTGQPCGYVFRRNDIAWNCRTCQTDATCVLCDACFRNSNHEGHEVFFHRTTPGGCCDCGDREAWRVEGCCDLHRPFGGVGMGGGEFCVEIPSEGTTVATNAATSSASSMTVVEGTNDDYEAVRAAKRGRMEHIRHVDGVPPKAVDATRDPARLPPRLAAAMGVVIGSVLKAVQVACRGSAEGADVSQWRLSLADEMCRVWNGVSVDEEYYRRSAVLEKVKEQQQQKNCPLWTVPENVLDASNPNYMMELPKKYNLYLRLHNDDVHTFEEVIRALNHAAPQPNVVPIGGVGSIGKIGGRGLRGAEYGTLSEELLVKSNQKSDVDAVPLAATPSMDNVSMPDATASSAGAEPLGPSQRRPLPANNDATERQQRRYRGDSSPTWTARGFSTHRHPEGDAISALIARNETAQDLTRRVDSDGQVLVREYETLDGVGIGFARLREDAGLHCSVVSTTRIEAEERAKALLEWLTGLVAVHPAVGAMVVQALVDVTDGEDVLCSDGNDGQGGIAKGVAVWSSAKMIPCWSGTHENWWGADGEQVPAWRKRLEVFQPHLESSYLTREEGRELFRQGLMSRWADKFVVETGTNPDFYANIPYSLPDSRLLKSPHALWGTLPITHLVDGKQSFAHPLLRRLANSNDSVMKDTTHNSNRAYLRPTIFVVDTDLRKHEEAEILTTSLYPHKLSGLNLISGTGHVDENGSLGCRYGEPMGVTSEEHAKRLLSCSSFLAPMSPVLLLLLLDPYSPKHVRTSLQRLFLSLLTDARFKSRFAASLGALVYRPTSTLFCAGIGTESDTLLGFTVQLFTTGSLVKALGNLDATRSLLCREDFDNEKEYLCISALPIAYSVVRSIHANILGATREVSNLIVNANEERNGEESVPSSVSAAIALLSYQYGSEHPLNTRLPAAPDDKFIDSRCMKHKRLPHLLRDLEYIFETPGTALKLLTSIRANTTPPMSPDNASDMITPSPSFSSPSSVPNSLSTYSVTNPIDFPSLWARLLRLGQGIDLQKRRISGGHVEYEDERWLGAYGLSLNFSGTGDALSESPFATVSSNNEDLSAPLLSSSVRNVNKEATGNLFAAFFREIKMWLYREGMLETGQNRSSSDIGELEALQRSTLHVSISQLDEASVNQISAATGIAVAQSCDVACESGVKNLPEAKLALLEAALLYERLKLSTIAKEHGSSSHGPLMGDWLKVPNSPLAGDCLSFHLPLHRALARSIRCFCSAIVPSQYREQNLDTWWRLPLLDDDDDFATPDLSPSSDGIILKQDSLSALVKPTHRSSNLRVVWSTGPDCSTQEAQSRRSRARLISTALASTKVVHSLCDHPLRCIAASQQIEHHMWAKNGSSTAGMALNYSSIPLCRSLRDLDLTMVQLSAAGFNIGLGARRVFALLINRFSLDGYLCDPDRRNIFGRMGWVKPPRLQELEHAELLAESFFTTLCVLVSDLPPPPPAAPQDDSALRQSLRRELLHALAVEPKSYSEAMAAALAAISRRDERDGGSVGAGGGASSFRAVFTEVLHSIGQQRSQGTRATGPPTFELKPEGSNEYDPSFYHLRKTDHQHAMDNIARLRKQKLSAISKGSNTDMVLPLVADPPKGHPRFLPSRLMLHVPSMYSAIRRYLMYALFNGSWLPPSEPKPVDIANVDSNEDDDVPLNKLEAAKMDRRTFKRATSEVSNISSVTNAAPGGAAFSTATVAASSKSFLEVLQLLTLQAHTLEECSNLHKELSFLDPEQKSLSASIDVNSYLSHLVYVPNSLVNVWALLCAPDGPLPSEGSGENRGSVLGLCIALFEHRDNDSSNNSGQKSANDDHGGSRALSADGLKWLLRFVGALADGAENVSIARESATSGVPVKSSLCPAKVLSETRDKIRRMLANLPDLWPREEDSATADDISLSAHERNKEARKAAQARVLAKMKKQQASFAASISSQFKDESEKKLMDDDENLCIICRCDDADGDNGPMGYLGHVQRSRVLQLESRALYANAAKSKELNLSNVYRVVGDKGCQVRDHFNVFCTLQSNALNAQRHFYQLRSTESMDSAPVAFIPQGGIVEVLQSKISPHLNLQSRRVLVKSLVPQNDSGELVQGWASMQSWEGYIILSPLSSLCYSNTRWGPTRPVIRQCGHAAHLRCAEQHCLSLHQRAAGNQPYDGRFSANIEDGEFLCPLCKQLSNIVIPEDICVDVRVPSSFPQAPTSTSEVKEGFEVVKSDISSSAPGDTSRIRTILARKCSLTISEMSSKNIDATHQFGSNLLQAMQLSSDSSNAHWKRQRKSWHPALRRWDFEDDDLDDNILPGTPQIGSCLRLLRQQLISWAAVGHSAAAAEASGRGVQQIVFGEVTFGSVDPWTNFASKNRDSHPMLLELRRTLSASSSLADAVALELGKRLEQDKSEPREEVMAVVGSLICDILEGNHWTLHSSNGVIERQWQIVTPLITSMICHVSKEDTLAARLEARAVAASMWAITGSHIPPQKRQSNRMEVDSSPGVEVDDVGNIASQDTIIASRSNDQSNTGNTQRRVSLPPKPLSIYRTEKSLGVELDPNWGTLNPFDLECRIKDGEAQIPFRPAVASAFLYVPLLAWDLNTFAGGLFSSLLSNFTSDPCVSSTELIQSSQLLLTARLIQVLAVPDGFLCTNRDEDNIDGFDDVDDCWDDAKKKREANAIKNILSLCRKYLPSSTLYHSLDDSSLLQSVGNAILPFGRSLILLLRASTSVIRQRKRRVCIDGLIEETTDDKFAFNLLENPDIMASEDGLKLLECFGAPLPSDIMKASSSQSSWHALVNKWLKSFVAFESYHGTRGSGLVFDAGSKSWVSIHESTSSSAKVSSLSNGTTSGHKKRDLSSLHNLHVESSPGAVEVAQRLPIQGYQHFEQNDDGSSDDGMSSNDPDEDEGMEVVDEDVAVSDEELEDVEDMDIDLDGNFDFSIPRRDSFGIAASLFMSPDMDLDLDDDSSDTNAALRESDGSTIPGPDDSSFAHVSRAAIIPYQSSISGSQPVGPGPRGAKGEMFEYKIANKLMKDLSHLGMIHVPASPMNCLVKLPKSFVELYGIVNRVKGCEGRSDDAEDDSGFETAICLLTGTVMRSGTIRRMKKDYRPPGTCTLHARKVGSGIGIFFLVQKCTVLLMHNNKSAYSPSLYVDEHGEEDVGLRRGRPLFFSEDRYQALETLWRSHGIPREVSQIRSTSDRLHPVTMARGKGKRGGGRGSGKRFAAQSAEEIEQRNARLAEFDAARQQRRADAEEDEDDDGSVDSAQKEAEREAMLVGRRVAEMSVEGDDDEGGWVEREYKPKGVEALIEVDNPNKAPVKMMKMKDLDAVEPVQMTRKEREEKEKAEKAAAYRKRHEAGLTDEYKRDMAKLAEVKARREAAVAKAAAEKEATEAMEEARKLAAKQANQGSDDDTDDGKKKKGKSSIPKLDKIAIKKMKPAQLKEALKERGLDIQGNAKQLTDRLLEYEKNR</sequence>
<feature type="region of interest" description="Disordered" evidence="11">
    <location>
        <begin position="1882"/>
        <end position="1905"/>
    </location>
</feature>
<evidence type="ECO:0000313" key="15">
    <source>
        <dbReference type="Proteomes" id="UP001516023"/>
    </source>
</evidence>
<dbReference type="CDD" id="cd19673">
    <property type="entry name" value="UBR-box_UBR3"/>
    <property type="match status" value="1"/>
</dbReference>
<evidence type="ECO:0000256" key="11">
    <source>
        <dbReference type="SAM" id="MobiDB-lite"/>
    </source>
</evidence>
<dbReference type="Proteomes" id="UP001516023">
    <property type="component" value="Unassembled WGS sequence"/>
</dbReference>
<organism evidence="14 15">
    <name type="scientific">Cyclotella cryptica</name>
    <dbReference type="NCBI Taxonomy" id="29204"/>
    <lineage>
        <taxon>Eukaryota</taxon>
        <taxon>Sar</taxon>
        <taxon>Stramenopiles</taxon>
        <taxon>Ochrophyta</taxon>
        <taxon>Bacillariophyta</taxon>
        <taxon>Coscinodiscophyceae</taxon>
        <taxon>Thalassiosirophycidae</taxon>
        <taxon>Stephanodiscales</taxon>
        <taxon>Stephanodiscaceae</taxon>
        <taxon>Cyclotella</taxon>
    </lineage>
</organism>
<dbReference type="Pfam" id="PF18995">
    <property type="entry name" value="PRT6_C"/>
    <property type="match status" value="1"/>
</dbReference>
<dbReference type="SMART" id="SM00513">
    <property type="entry name" value="SAP"/>
    <property type="match status" value="1"/>
</dbReference>
<evidence type="ECO:0000256" key="3">
    <source>
        <dbReference type="ARBA" id="ARBA00022679"/>
    </source>
</evidence>
<feature type="compositionally biased region" description="Basic and acidic residues" evidence="11">
    <location>
        <begin position="3566"/>
        <end position="3586"/>
    </location>
</feature>
<feature type="domain" description="SAP" evidence="12">
    <location>
        <begin position="3768"/>
        <end position="3802"/>
    </location>
</feature>
<evidence type="ECO:0000256" key="2">
    <source>
        <dbReference type="ARBA" id="ARBA00004906"/>
    </source>
</evidence>
<keyword evidence="5 10" id="KW-0863">Zinc-finger</keyword>
<feature type="compositionally biased region" description="Basic and acidic residues" evidence="11">
    <location>
        <begin position="3670"/>
        <end position="3684"/>
    </location>
</feature>
<feature type="compositionally biased region" description="Polar residues" evidence="11">
    <location>
        <begin position="1882"/>
        <end position="1891"/>
    </location>
</feature>
<dbReference type="Pfam" id="PF10252">
    <property type="entry name" value="PP28"/>
    <property type="match status" value="1"/>
</dbReference>
<feature type="region of interest" description="Disordered" evidence="11">
    <location>
        <begin position="1"/>
        <end position="104"/>
    </location>
</feature>